<dbReference type="InterPro" id="IPR036047">
    <property type="entry name" value="F-box-like_dom_sf"/>
</dbReference>
<dbReference type="Gramene" id="TraesLAC7D03G04254570.1">
    <property type="protein sequence ID" value="TraesLAC7D03G04254570.1"/>
    <property type="gene ID" value="TraesLAC7D03G04254570"/>
</dbReference>
<dbReference type="Gramene" id="TraesJAG7D03G04290850.1">
    <property type="protein sequence ID" value="TraesJAG7D03G04290850.1"/>
    <property type="gene ID" value="TraesJAG7D03G04290850"/>
</dbReference>
<dbReference type="Gramene" id="TraesARI7D03G04382640.1">
    <property type="protein sequence ID" value="TraesARI7D03G04382640.1"/>
    <property type="gene ID" value="TraesARI7D03G04382640"/>
</dbReference>
<keyword evidence="3" id="KW-1185">Reference proteome</keyword>
<dbReference type="STRING" id="4565.A0A3B6TJR1"/>
<organism evidence="2">
    <name type="scientific">Triticum aestivum</name>
    <name type="common">Wheat</name>
    <dbReference type="NCBI Taxonomy" id="4565"/>
    <lineage>
        <taxon>Eukaryota</taxon>
        <taxon>Viridiplantae</taxon>
        <taxon>Streptophyta</taxon>
        <taxon>Embryophyta</taxon>
        <taxon>Tracheophyta</taxon>
        <taxon>Spermatophyta</taxon>
        <taxon>Magnoliopsida</taxon>
        <taxon>Liliopsida</taxon>
        <taxon>Poales</taxon>
        <taxon>Poaceae</taxon>
        <taxon>BOP clade</taxon>
        <taxon>Pooideae</taxon>
        <taxon>Triticodae</taxon>
        <taxon>Triticeae</taxon>
        <taxon>Triticinae</taxon>
        <taxon>Triticum</taxon>
    </lineage>
</organism>
<dbReference type="Gramene" id="TraesNOR7D03G04356170.1">
    <property type="protein sequence ID" value="TraesNOR7D03G04356170.1"/>
    <property type="gene ID" value="TraesNOR7D03G04356170"/>
</dbReference>
<dbReference type="Gramene" id="TraesSTA7D03G04301180.1">
    <property type="protein sequence ID" value="TraesSTA7D03G04301180.1"/>
    <property type="gene ID" value="TraesSTA7D03G04301180"/>
</dbReference>
<dbReference type="Gramene" id="TraesWEE_scaffold_128222_01G000200.1">
    <property type="protein sequence ID" value="TraesWEE_scaffold_128222_01G000200.1"/>
    <property type="gene ID" value="TraesWEE_scaffold_128222_01G000200"/>
</dbReference>
<dbReference type="OMA" id="NIITCRA"/>
<reference evidence="2" key="2">
    <citation type="submission" date="2018-10" db="UniProtKB">
        <authorList>
            <consortium name="EnsemblPlants"/>
        </authorList>
    </citation>
    <scope>IDENTIFICATION</scope>
</reference>
<evidence type="ECO:0000259" key="1">
    <source>
        <dbReference type="PROSITE" id="PS50181"/>
    </source>
</evidence>
<dbReference type="Pfam" id="PF12937">
    <property type="entry name" value="F-box-like"/>
    <property type="match status" value="1"/>
</dbReference>
<dbReference type="Gramene" id="TraesPARA_EIv1.0_2529360.1">
    <property type="protein sequence ID" value="TraesPARA_EIv1.0_2529360.1.CDS"/>
    <property type="gene ID" value="TraesPARA_EIv1.0_2529360"/>
</dbReference>
<dbReference type="PANTHER" id="PTHR38926">
    <property type="entry name" value="F-BOX DOMAIN CONTAINING PROTEIN, EXPRESSED"/>
    <property type="match status" value="1"/>
</dbReference>
<dbReference type="Gene3D" id="3.80.10.10">
    <property type="entry name" value="Ribonuclease Inhibitor"/>
    <property type="match status" value="1"/>
</dbReference>
<dbReference type="EnsemblPlants" id="TraesCS7D02G109800.1">
    <property type="protein sequence ID" value="TraesCS7D02G109800.1"/>
    <property type="gene ID" value="TraesCS7D02G109800"/>
</dbReference>
<dbReference type="SUPFAM" id="SSF52047">
    <property type="entry name" value="RNI-like"/>
    <property type="match status" value="1"/>
</dbReference>
<dbReference type="Gene3D" id="1.20.1280.50">
    <property type="match status" value="1"/>
</dbReference>
<reference evidence="2" key="1">
    <citation type="submission" date="2018-08" db="EMBL/GenBank/DDBJ databases">
        <authorList>
            <person name="Rossello M."/>
        </authorList>
    </citation>
    <scope>NUCLEOTIDE SEQUENCE [LARGE SCALE GENOMIC DNA]</scope>
    <source>
        <strain evidence="2">cv. Chinese Spring</strain>
    </source>
</reference>
<dbReference type="PROSITE" id="PS50181">
    <property type="entry name" value="FBOX"/>
    <property type="match status" value="1"/>
</dbReference>
<dbReference type="Gramene" id="TraesCLE_scaffold_062698_01G000300.1">
    <property type="protein sequence ID" value="TraesCLE_scaffold_062698_01G000300.1"/>
    <property type="gene ID" value="TraesCLE_scaffold_062698_01G000300"/>
</dbReference>
<dbReference type="OrthoDB" id="656394at2759"/>
<dbReference type="Gramene" id="TraesMAC7D03G04300000.1">
    <property type="protein sequence ID" value="TraesMAC7D03G04300000.1"/>
    <property type="gene ID" value="TraesMAC7D03G04300000"/>
</dbReference>
<dbReference type="Gramene" id="TraesSYM7D03G04360480.1">
    <property type="protein sequence ID" value="TraesSYM7D03G04360480.1"/>
    <property type="gene ID" value="TraesSYM7D03G04360480"/>
</dbReference>
<dbReference type="SUPFAM" id="SSF81383">
    <property type="entry name" value="F-box domain"/>
    <property type="match status" value="1"/>
</dbReference>
<proteinExistence type="predicted"/>
<dbReference type="Gramene" id="TraesLDM7D03G04313830.1">
    <property type="protein sequence ID" value="TraesLDM7D03G04313830.1"/>
    <property type="gene ID" value="TraesLDM7D03G04313830"/>
</dbReference>
<dbReference type="PANTHER" id="PTHR38926:SF69">
    <property type="entry name" value="F-BOX DOMAIN-CONTAINING PROTEIN"/>
    <property type="match status" value="1"/>
</dbReference>
<dbReference type="InterPro" id="IPR032675">
    <property type="entry name" value="LRR_dom_sf"/>
</dbReference>
<dbReference type="Gramene" id="TraesJUL7D03G04351220.1">
    <property type="protein sequence ID" value="TraesJUL7D03G04351220.1"/>
    <property type="gene ID" value="TraesJUL7D03G04351220"/>
</dbReference>
<dbReference type="Gramene" id="TraesROB_scaffold_023788_01G000200.1">
    <property type="protein sequence ID" value="TraesROB_scaffold_023788_01G000200.1"/>
    <property type="gene ID" value="TraesROB_scaffold_023788_01G000200"/>
</dbReference>
<dbReference type="Gramene" id="TraesCAD_scaffold_071504_01G000200.1">
    <property type="protein sequence ID" value="TraesCAD_scaffold_071504_01G000200.1"/>
    <property type="gene ID" value="TraesCAD_scaffold_071504_01G000200"/>
</dbReference>
<accession>A0A3B6TJR1</accession>
<dbReference type="AlphaFoldDB" id="A0A3B6TJR1"/>
<name>A0A3B6TJR1_WHEAT</name>
<dbReference type="InterPro" id="IPR001810">
    <property type="entry name" value="F-box_dom"/>
</dbReference>
<feature type="domain" description="F-box" evidence="1">
    <location>
        <begin position="9"/>
        <end position="57"/>
    </location>
</feature>
<sequence length="234" mass="26936">MHVASPDEWRNWASLPGDVLCIILSKLPQTDILSGAGLACSPWRRLVKDVPLLWRHIDLRPDPWDEEHEEYYCSWDELPLPAGWKAMARAALERSAGGCESFSGHVDADVLVYLANRNRQQINKSTYPDYLTPNIITCRAPLLRNLYVTGWPYIDDGKLITEIIKKLPLLERLVMSDGCFQIQLLNALLDHCPRLELLDVTKCWPTFRDWEEPICTRIQNCTIKDLRLPDDVLE</sequence>
<dbReference type="Gramene" id="TraesCS7D03G0247700.1">
    <property type="protein sequence ID" value="TraesCS7D03G0247700.1.CDS"/>
    <property type="gene ID" value="TraesCS7D03G0247700"/>
</dbReference>
<dbReference type="Gramene" id="TraesCS7D02G109800.1">
    <property type="protein sequence ID" value="TraesCS7D02G109800.1"/>
    <property type="gene ID" value="TraesCS7D02G109800"/>
</dbReference>
<protein>
    <recommendedName>
        <fullName evidence="1">F-box domain-containing protein</fullName>
    </recommendedName>
</protein>
<evidence type="ECO:0000313" key="3">
    <source>
        <dbReference type="Proteomes" id="UP000019116"/>
    </source>
</evidence>
<evidence type="ECO:0000313" key="2">
    <source>
        <dbReference type="EnsemblPlants" id="TraesCS7D02G109800.1"/>
    </source>
</evidence>
<dbReference type="Proteomes" id="UP000019116">
    <property type="component" value="Chromosome 7D"/>
</dbReference>